<protein>
    <recommendedName>
        <fullName evidence="3">Secreted protein</fullName>
    </recommendedName>
</protein>
<keyword evidence="1" id="KW-0732">Signal</keyword>
<evidence type="ECO:0008006" key="3">
    <source>
        <dbReference type="Google" id="ProtNLM"/>
    </source>
</evidence>
<proteinExistence type="predicted"/>
<name>A0A5N6GJS8_ASPFL</name>
<dbReference type="AlphaFoldDB" id="A0A5N6GJS8"/>
<gene>
    <name evidence="2" type="ORF">BDV35DRAFT_31341</name>
</gene>
<feature type="signal peptide" evidence="1">
    <location>
        <begin position="1"/>
        <end position="19"/>
    </location>
</feature>
<evidence type="ECO:0000256" key="1">
    <source>
        <dbReference type="SAM" id="SignalP"/>
    </source>
</evidence>
<dbReference type="Proteomes" id="UP000325434">
    <property type="component" value="Unassembled WGS sequence"/>
</dbReference>
<reference evidence="2" key="1">
    <citation type="submission" date="2019-04" db="EMBL/GenBank/DDBJ databases">
        <title>Friends and foes A comparative genomics study of 23 Aspergillus species from section Flavi.</title>
        <authorList>
            <consortium name="DOE Joint Genome Institute"/>
            <person name="Kjaerbolling I."/>
            <person name="Vesth T."/>
            <person name="Frisvad J.C."/>
            <person name="Nybo J.L."/>
            <person name="Theobald S."/>
            <person name="Kildgaard S."/>
            <person name="Isbrandt T."/>
            <person name="Kuo A."/>
            <person name="Sato A."/>
            <person name="Lyhne E.K."/>
            <person name="Kogle M.E."/>
            <person name="Wiebenga A."/>
            <person name="Kun R.S."/>
            <person name="Lubbers R.J."/>
            <person name="Makela M.R."/>
            <person name="Barry K."/>
            <person name="Chovatia M."/>
            <person name="Clum A."/>
            <person name="Daum C."/>
            <person name="Haridas S."/>
            <person name="He G."/>
            <person name="LaButti K."/>
            <person name="Lipzen A."/>
            <person name="Mondo S."/>
            <person name="Riley R."/>
            <person name="Salamov A."/>
            <person name="Simmons B.A."/>
            <person name="Magnuson J.K."/>
            <person name="Henrissat B."/>
            <person name="Mortensen U.H."/>
            <person name="Larsen T.O."/>
            <person name="Devries R.P."/>
            <person name="Grigoriev I.V."/>
            <person name="Machida M."/>
            <person name="Baker S.E."/>
            <person name="Andersen M.R."/>
        </authorList>
    </citation>
    <scope>NUCLEOTIDE SEQUENCE [LARGE SCALE GENOMIC DNA]</scope>
    <source>
        <strain evidence="2">CBS 121.62</strain>
    </source>
</reference>
<evidence type="ECO:0000313" key="2">
    <source>
        <dbReference type="EMBL" id="KAB8242268.1"/>
    </source>
</evidence>
<dbReference type="EMBL" id="ML734667">
    <property type="protein sequence ID" value="KAB8242268.1"/>
    <property type="molecule type" value="Genomic_DNA"/>
</dbReference>
<sequence>MDGNVVLLLVFLSRRLVYSVRESNQRGLTGTLASGALLVKGGETTNSWFRTVILQGELGRYGPVHIKSIRLQETFPSLFIHLSCLTFQFHGS</sequence>
<accession>A0A5N6GJS8</accession>
<feature type="chain" id="PRO_5024886605" description="Secreted protein" evidence="1">
    <location>
        <begin position="20"/>
        <end position="92"/>
    </location>
</feature>
<organism evidence="2">
    <name type="scientific">Aspergillus flavus</name>
    <dbReference type="NCBI Taxonomy" id="5059"/>
    <lineage>
        <taxon>Eukaryota</taxon>
        <taxon>Fungi</taxon>
        <taxon>Dikarya</taxon>
        <taxon>Ascomycota</taxon>
        <taxon>Pezizomycotina</taxon>
        <taxon>Eurotiomycetes</taxon>
        <taxon>Eurotiomycetidae</taxon>
        <taxon>Eurotiales</taxon>
        <taxon>Aspergillaceae</taxon>
        <taxon>Aspergillus</taxon>
        <taxon>Aspergillus subgen. Circumdati</taxon>
    </lineage>
</organism>